<dbReference type="EMBL" id="ML976619">
    <property type="protein sequence ID" value="KAF1840883.1"/>
    <property type="molecule type" value="Genomic_DNA"/>
</dbReference>
<dbReference type="AlphaFoldDB" id="A0A9P4G886"/>
<reference evidence="2" key="1">
    <citation type="submission" date="2020-01" db="EMBL/GenBank/DDBJ databases">
        <authorList>
            <consortium name="DOE Joint Genome Institute"/>
            <person name="Haridas S."/>
            <person name="Albert R."/>
            <person name="Binder M."/>
            <person name="Bloem J."/>
            <person name="Labutti K."/>
            <person name="Salamov A."/>
            <person name="Andreopoulos B."/>
            <person name="Baker S.E."/>
            <person name="Barry K."/>
            <person name="Bills G."/>
            <person name="Bluhm B.H."/>
            <person name="Cannon C."/>
            <person name="Castanera R."/>
            <person name="Culley D.E."/>
            <person name="Daum C."/>
            <person name="Ezra D."/>
            <person name="Gonzalez J.B."/>
            <person name="Henrissat B."/>
            <person name="Kuo A."/>
            <person name="Liang C."/>
            <person name="Lipzen A."/>
            <person name="Lutzoni F."/>
            <person name="Magnuson J."/>
            <person name="Mondo S."/>
            <person name="Nolan M."/>
            <person name="Ohm R."/>
            <person name="Pangilinan J."/>
            <person name="Park H.-J."/>
            <person name="Ramirez L."/>
            <person name="Alfaro M."/>
            <person name="Sun H."/>
            <person name="Tritt A."/>
            <person name="Yoshinaga Y."/>
            <person name="Zwiers L.-H."/>
            <person name="Turgeon B.G."/>
            <person name="Goodwin S.B."/>
            <person name="Spatafora J.W."/>
            <person name="Crous P.W."/>
            <person name="Grigoriev I.V."/>
        </authorList>
    </citation>
    <scope>NUCLEOTIDE SEQUENCE</scope>
    <source>
        <strain evidence="2">CBS 394.84</strain>
    </source>
</reference>
<keyword evidence="3" id="KW-1185">Reference proteome</keyword>
<comment type="caution">
    <text evidence="2">The sequence shown here is derived from an EMBL/GenBank/DDBJ whole genome shotgun (WGS) entry which is preliminary data.</text>
</comment>
<evidence type="ECO:0000313" key="2">
    <source>
        <dbReference type="EMBL" id="KAF1840883.1"/>
    </source>
</evidence>
<evidence type="ECO:0000256" key="1">
    <source>
        <dbReference type="SAM" id="MobiDB-lite"/>
    </source>
</evidence>
<gene>
    <name evidence="2" type="ORF">K460DRAFT_194047</name>
</gene>
<dbReference type="RefSeq" id="XP_040783446.1">
    <property type="nucleotide sequence ID" value="XM_040927143.1"/>
</dbReference>
<dbReference type="Proteomes" id="UP000800039">
    <property type="component" value="Unassembled WGS sequence"/>
</dbReference>
<feature type="region of interest" description="Disordered" evidence="1">
    <location>
        <begin position="1"/>
        <end position="22"/>
    </location>
</feature>
<feature type="compositionally biased region" description="Basic and acidic residues" evidence="1">
    <location>
        <begin position="1"/>
        <end position="15"/>
    </location>
</feature>
<protein>
    <submittedName>
        <fullName evidence="2">Uncharacterized protein</fullName>
    </submittedName>
</protein>
<accession>A0A9P4G886</accession>
<dbReference type="GeneID" id="63844395"/>
<organism evidence="2 3">
    <name type="scientific">Cucurbitaria berberidis CBS 394.84</name>
    <dbReference type="NCBI Taxonomy" id="1168544"/>
    <lineage>
        <taxon>Eukaryota</taxon>
        <taxon>Fungi</taxon>
        <taxon>Dikarya</taxon>
        <taxon>Ascomycota</taxon>
        <taxon>Pezizomycotina</taxon>
        <taxon>Dothideomycetes</taxon>
        <taxon>Pleosporomycetidae</taxon>
        <taxon>Pleosporales</taxon>
        <taxon>Pleosporineae</taxon>
        <taxon>Cucurbitariaceae</taxon>
        <taxon>Cucurbitaria</taxon>
    </lineage>
</organism>
<proteinExistence type="predicted"/>
<name>A0A9P4G886_9PLEO</name>
<evidence type="ECO:0000313" key="3">
    <source>
        <dbReference type="Proteomes" id="UP000800039"/>
    </source>
</evidence>
<sequence length="84" mass="9252">MARGDDALAGREEPIPGHIFPPDAAKDRIIYFKGVYLSIVDKATNKVGTHIDNEVPTTEYDPYKVPAGYTCYVRGASVYFQLGT</sequence>
<dbReference type="OrthoDB" id="3746940at2759"/>